<dbReference type="Proteomes" id="UP000004793">
    <property type="component" value="Chromosome"/>
</dbReference>
<gene>
    <name evidence="1" type="ordered locus">CSE_04470</name>
</gene>
<sequence length="42" mass="4861">MLDEFVKLTGYSRCYASYVLRSYGKKVVVDLENGKGKCINRR</sequence>
<dbReference type="EMBL" id="AP012051">
    <property type="protein sequence ID" value="BAL80573.1"/>
    <property type="molecule type" value="Genomic_DNA"/>
</dbReference>
<reference evidence="1 2" key="1">
    <citation type="submission" date="2011-01" db="EMBL/GenBank/DDBJ databases">
        <title>Whole genome sequence of Caldisericum exile AZM16c01.</title>
        <authorList>
            <person name="Narita-Yamada S."/>
            <person name="Kawakoshi A."/>
            <person name="Nakamura S."/>
            <person name="Sasagawa M."/>
            <person name="Fukada J."/>
            <person name="Sekine M."/>
            <person name="Kato Y."/>
            <person name="Fukai R."/>
            <person name="Sasaki K."/>
            <person name="Hanamaki A."/>
            <person name="Narita H."/>
            <person name="Konno Y."/>
            <person name="Mori K."/>
            <person name="Yamazaki S."/>
            <person name="Suzuki K."/>
            <person name="Fujita N."/>
        </authorList>
    </citation>
    <scope>NUCLEOTIDE SEQUENCE [LARGE SCALE GENOMIC DNA]</scope>
    <source>
        <strain evidence="2">DSM 21853 / NBRC 104410 / AZM16c01</strain>
    </source>
</reference>
<name>A0A7U6GDT8_CALEA</name>
<protein>
    <submittedName>
        <fullName evidence="1">Uncharacterized protein</fullName>
    </submittedName>
</protein>
<proteinExistence type="predicted"/>
<dbReference type="AlphaFoldDB" id="A0A7U6GDT8"/>
<organism evidence="1 2">
    <name type="scientific">Caldisericum exile (strain DSM 21853 / NBRC 104410 / AZM16c01)</name>
    <dbReference type="NCBI Taxonomy" id="511051"/>
    <lineage>
        <taxon>Bacteria</taxon>
        <taxon>Pseudomonadati</taxon>
        <taxon>Caldisericota/Cryosericota group</taxon>
        <taxon>Caldisericota</taxon>
        <taxon>Caldisericia</taxon>
        <taxon>Caldisericales</taxon>
        <taxon>Caldisericaceae</taxon>
        <taxon>Caldisericum</taxon>
    </lineage>
</organism>
<evidence type="ECO:0000313" key="2">
    <source>
        <dbReference type="Proteomes" id="UP000004793"/>
    </source>
</evidence>
<accession>A0A7U6GDT8</accession>
<evidence type="ECO:0000313" key="1">
    <source>
        <dbReference type="EMBL" id="BAL80573.1"/>
    </source>
</evidence>
<dbReference type="RefSeq" id="WP_014452979.1">
    <property type="nucleotide sequence ID" value="NC_017096.1"/>
</dbReference>
<keyword evidence="2" id="KW-1185">Reference proteome</keyword>
<dbReference type="KEGG" id="cex:CSE_04470"/>